<accession>A0ABS8HYV3</accession>
<dbReference type="Proteomes" id="UP001165492">
    <property type="component" value="Unassembled WGS sequence"/>
</dbReference>
<evidence type="ECO:0000313" key="2">
    <source>
        <dbReference type="Proteomes" id="UP001165492"/>
    </source>
</evidence>
<dbReference type="EMBL" id="JAJHJB010000061">
    <property type="protein sequence ID" value="MCC5468358.1"/>
    <property type="molecule type" value="Genomic_DNA"/>
</dbReference>
<comment type="caution">
    <text evidence="1">The sequence shown here is derived from an EMBL/GenBank/DDBJ whole genome shotgun (WGS) entry which is preliminary data.</text>
</comment>
<evidence type="ECO:0000313" key="1">
    <source>
        <dbReference type="EMBL" id="MCC5468358.1"/>
    </source>
</evidence>
<reference evidence="1" key="1">
    <citation type="submission" date="2021-11" db="EMBL/GenBank/DDBJ databases">
        <title>Description of a new species Pelosinus isolated from the bottom sediments of Lake Baikal.</title>
        <authorList>
            <person name="Zakharyuk A."/>
        </authorList>
    </citation>
    <scope>NUCLEOTIDE SEQUENCE</scope>
    <source>
        <strain evidence="1">Bkl1</strain>
    </source>
</reference>
<organism evidence="1 2">
    <name type="scientific">Pelosinus baikalensis</name>
    <dbReference type="NCBI Taxonomy" id="2892015"/>
    <lineage>
        <taxon>Bacteria</taxon>
        <taxon>Bacillati</taxon>
        <taxon>Bacillota</taxon>
        <taxon>Negativicutes</taxon>
        <taxon>Selenomonadales</taxon>
        <taxon>Sporomusaceae</taxon>
        <taxon>Pelosinus</taxon>
    </lineage>
</organism>
<gene>
    <name evidence="1" type="ORF">LMF89_23770</name>
</gene>
<dbReference type="RefSeq" id="WP_229537228.1">
    <property type="nucleotide sequence ID" value="NZ_JAJHJB010000061.1"/>
</dbReference>
<proteinExistence type="predicted"/>
<name>A0ABS8HYV3_9FIRM</name>
<sequence>MESLWPLSFDVEDEASPKEIVKFQIDKLEEITGGLVYAELIAEAQLSEFFSNTNYDFNYTMRIRSKYLATYSFAVFSLKHNIPFYPVDIVIEEETRKELGLPGMVEPKLKNEDELIEMLKKIFTSQRINKIIGTLIRMSKIEL</sequence>
<keyword evidence="2" id="KW-1185">Reference proteome</keyword>
<protein>
    <submittedName>
        <fullName evidence="1">Uncharacterized protein</fullName>
    </submittedName>
</protein>